<proteinExistence type="predicted"/>
<organism evidence="7 8">
    <name type="scientific">Sphaerobolus stellatus (strain SS14)</name>
    <dbReference type="NCBI Taxonomy" id="990650"/>
    <lineage>
        <taxon>Eukaryota</taxon>
        <taxon>Fungi</taxon>
        <taxon>Dikarya</taxon>
        <taxon>Basidiomycota</taxon>
        <taxon>Agaricomycotina</taxon>
        <taxon>Agaricomycetes</taxon>
        <taxon>Phallomycetidae</taxon>
        <taxon>Geastrales</taxon>
        <taxon>Sphaerobolaceae</taxon>
        <taxon>Sphaerobolus</taxon>
    </lineage>
</organism>
<evidence type="ECO:0000313" key="8">
    <source>
        <dbReference type="Proteomes" id="UP000054279"/>
    </source>
</evidence>
<evidence type="ECO:0000256" key="2">
    <source>
        <dbReference type="ARBA" id="ARBA00022723"/>
    </source>
</evidence>
<evidence type="ECO:0000256" key="3">
    <source>
        <dbReference type="ARBA" id="ARBA00023242"/>
    </source>
</evidence>
<evidence type="ECO:0000256" key="5">
    <source>
        <dbReference type="SAM" id="MobiDB-lite"/>
    </source>
</evidence>
<dbReference type="GO" id="GO:0003677">
    <property type="term" value="F:DNA binding"/>
    <property type="evidence" value="ECO:0007669"/>
    <property type="project" value="InterPro"/>
</dbReference>
<evidence type="ECO:0000313" key="7">
    <source>
        <dbReference type="EMBL" id="KIJ46089.1"/>
    </source>
</evidence>
<evidence type="ECO:0000256" key="4">
    <source>
        <dbReference type="SAM" id="Coils"/>
    </source>
</evidence>
<dbReference type="PROSITE" id="PS00463">
    <property type="entry name" value="ZN2_CY6_FUNGAL_1"/>
    <property type="match status" value="1"/>
</dbReference>
<dbReference type="InterPro" id="IPR007219">
    <property type="entry name" value="XnlR_reg_dom"/>
</dbReference>
<feature type="compositionally biased region" description="Low complexity" evidence="5">
    <location>
        <begin position="773"/>
        <end position="804"/>
    </location>
</feature>
<dbReference type="InterPro" id="IPR036864">
    <property type="entry name" value="Zn2-C6_fun-type_DNA-bd_sf"/>
</dbReference>
<dbReference type="SUPFAM" id="SSF57701">
    <property type="entry name" value="Zn2/Cys6 DNA-binding domain"/>
    <property type="match status" value="1"/>
</dbReference>
<dbReference type="Pfam" id="PF00172">
    <property type="entry name" value="Zn_clus"/>
    <property type="match status" value="1"/>
</dbReference>
<dbReference type="HOGENOM" id="CLU_293231_0_0_1"/>
<dbReference type="PROSITE" id="PS50048">
    <property type="entry name" value="ZN2_CY6_FUNGAL_2"/>
    <property type="match status" value="1"/>
</dbReference>
<dbReference type="InterPro" id="IPR001138">
    <property type="entry name" value="Zn2Cys6_DnaBD"/>
</dbReference>
<keyword evidence="8" id="KW-1185">Reference proteome</keyword>
<dbReference type="Pfam" id="PF04082">
    <property type="entry name" value="Fungal_trans"/>
    <property type="match status" value="1"/>
</dbReference>
<dbReference type="GO" id="GO:0005634">
    <property type="term" value="C:nucleus"/>
    <property type="evidence" value="ECO:0007669"/>
    <property type="project" value="UniProtKB-SubCell"/>
</dbReference>
<dbReference type="PANTHER" id="PTHR31001:SF56">
    <property type="entry name" value="ZN(2)-C6 FUNGAL-TYPE DOMAIN-CONTAINING PROTEIN"/>
    <property type="match status" value="1"/>
</dbReference>
<protein>
    <recommendedName>
        <fullName evidence="6">Zn(2)-C6 fungal-type domain-containing protein</fullName>
    </recommendedName>
</protein>
<evidence type="ECO:0000259" key="6">
    <source>
        <dbReference type="PROSITE" id="PS50048"/>
    </source>
</evidence>
<keyword evidence="4" id="KW-0175">Coiled coil</keyword>
<dbReference type="SMART" id="SM00066">
    <property type="entry name" value="GAL4"/>
    <property type="match status" value="1"/>
</dbReference>
<dbReference type="Proteomes" id="UP000054279">
    <property type="component" value="Unassembled WGS sequence"/>
</dbReference>
<dbReference type="CDD" id="cd12148">
    <property type="entry name" value="fungal_TF_MHR"/>
    <property type="match status" value="1"/>
</dbReference>
<comment type="subcellular location">
    <subcellularLocation>
        <location evidence="1">Nucleus</location>
    </subcellularLocation>
</comment>
<evidence type="ECO:0000256" key="1">
    <source>
        <dbReference type="ARBA" id="ARBA00004123"/>
    </source>
</evidence>
<dbReference type="Gene3D" id="4.10.240.10">
    <property type="entry name" value="Zn(2)-C6 fungal-type DNA-binding domain"/>
    <property type="match status" value="1"/>
</dbReference>
<dbReference type="AlphaFoldDB" id="A0A0C9VGD3"/>
<dbReference type="PANTHER" id="PTHR31001">
    <property type="entry name" value="UNCHARACTERIZED TRANSCRIPTIONAL REGULATORY PROTEIN"/>
    <property type="match status" value="1"/>
</dbReference>
<keyword evidence="3" id="KW-0539">Nucleus</keyword>
<dbReference type="OrthoDB" id="424974at2759"/>
<feature type="compositionally biased region" description="Pro residues" evidence="5">
    <location>
        <begin position="736"/>
        <end position="746"/>
    </location>
</feature>
<keyword evidence="2" id="KW-0479">Metal-binding</keyword>
<dbReference type="EMBL" id="KN837109">
    <property type="protein sequence ID" value="KIJ46089.1"/>
    <property type="molecule type" value="Genomic_DNA"/>
</dbReference>
<accession>A0A0C9VGD3</accession>
<feature type="coiled-coil region" evidence="4">
    <location>
        <begin position="55"/>
        <end position="82"/>
    </location>
</feature>
<feature type="domain" description="Zn(2)-C6 fungal-type" evidence="6">
    <location>
        <begin position="10"/>
        <end position="39"/>
    </location>
</feature>
<name>A0A0C9VGD3_SPHS4</name>
<sequence>MTTTKQKAVSCAECRRLKLKCERQFPCSNCIRRGLQGLCPDGSLPTRPKVLMDQAERLTQENAELTERLHLLEEALQTLRRKQSQSSQSQTDQDDELNYGEFEVEKDGDFDEINDSLGTLTIDEEGRSVFLGNTAGMESIFRENEVPIHEKSRVPFPNILHTIGMFSSLEDSQDAVFAQLEVYLPPAPIAHRLIDVYYERAAWFFSPIPRATLFTLIYPHVYSPRKPTGSLTFSSSPTLTPANIACLFMTFALGSFLSHEPGNDGNLIVGQLNSEAYHQLARTALSCDSVLANPTLESIRALVLMAYYHLLRDQNAAQHVWGLLGLASHMVVNIGLHRDPKKWNMDEQTINERRALFWEIYFLCTLQSISLGRPPPLSLDFCDCEHPRVEEPIHHRAGEFMPPFGPRKYRFAASCLSQVVRVTLSVKRLSYTTVLGLDRKIRDHHTLKVDVNGASGSPGIELGAATVELTLQRFMTKAMGEMALLYLHRRFFARALANFPSDILHCPFGPSVVAIFKAASTYISLMRDLCAFQAELATRFAIFWNNLLASSFVMAAIATRCPTSVLASSAFAELETSYSILNTIVTISGRGTRPVKALDIVSKILDKARKIATDVQAGIAIPMPTPSSGTSKRSKDVAGKEDIYDAVDILSGRPRLLTTKRADPLANSRFAAMLQKSSARSDDMETEQIYAAYKAAHPDLVKHFREATASPVQRPTHLPIVNQPMEVLESFDSSPEPMPLTPPEPPNAVRQPQSQPQPQLHAQQQRQQHRQRQQQYQQHQQQYQQHPEQHPEQQQQQQQSRSRLQMSNNLRLDPVLFTFTPDVRFTPFAVPSSQPASTQVTPVPTPYAMDEDMQNYFQPTWDLSPPADDFTSVGVTSYFDLPVRTDSGWPELMKQFGMTSC</sequence>
<feature type="region of interest" description="Disordered" evidence="5">
    <location>
        <begin position="730"/>
        <end position="804"/>
    </location>
</feature>
<dbReference type="GO" id="GO:0006351">
    <property type="term" value="P:DNA-templated transcription"/>
    <property type="evidence" value="ECO:0007669"/>
    <property type="project" value="InterPro"/>
</dbReference>
<gene>
    <name evidence="7" type="ORF">M422DRAFT_66869</name>
</gene>
<dbReference type="GO" id="GO:0000981">
    <property type="term" value="F:DNA-binding transcription factor activity, RNA polymerase II-specific"/>
    <property type="evidence" value="ECO:0007669"/>
    <property type="project" value="InterPro"/>
</dbReference>
<dbReference type="InterPro" id="IPR050613">
    <property type="entry name" value="Sec_Metabolite_Reg"/>
</dbReference>
<dbReference type="CDD" id="cd00067">
    <property type="entry name" value="GAL4"/>
    <property type="match status" value="1"/>
</dbReference>
<dbReference type="GO" id="GO:0008270">
    <property type="term" value="F:zinc ion binding"/>
    <property type="evidence" value="ECO:0007669"/>
    <property type="project" value="InterPro"/>
</dbReference>
<dbReference type="SMART" id="SM00906">
    <property type="entry name" value="Fungal_trans"/>
    <property type="match status" value="1"/>
</dbReference>
<feature type="compositionally biased region" description="Low complexity" evidence="5">
    <location>
        <begin position="751"/>
        <end position="766"/>
    </location>
</feature>
<reference evidence="7 8" key="1">
    <citation type="submission" date="2014-06" db="EMBL/GenBank/DDBJ databases">
        <title>Evolutionary Origins and Diversification of the Mycorrhizal Mutualists.</title>
        <authorList>
            <consortium name="DOE Joint Genome Institute"/>
            <consortium name="Mycorrhizal Genomics Consortium"/>
            <person name="Kohler A."/>
            <person name="Kuo A."/>
            <person name="Nagy L.G."/>
            <person name="Floudas D."/>
            <person name="Copeland A."/>
            <person name="Barry K.W."/>
            <person name="Cichocki N."/>
            <person name="Veneault-Fourrey C."/>
            <person name="LaButti K."/>
            <person name="Lindquist E.A."/>
            <person name="Lipzen A."/>
            <person name="Lundell T."/>
            <person name="Morin E."/>
            <person name="Murat C."/>
            <person name="Riley R."/>
            <person name="Ohm R."/>
            <person name="Sun H."/>
            <person name="Tunlid A."/>
            <person name="Henrissat B."/>
            <person name="Grigoriev I.V."/>
            <person name="Hibbett D.S."/>
            <person name="Martin F."/>
        </authorList>
    </citation>
    <scope>NUCLEOTIDE SEQUENCE [LARGE SCALE GENOMIC DNA]</scope>
    <source>
        <strain evidence="7 8">SS14</strain>
    </source>
</reference>